<dbReference type="InterPro" id="IPR003594">
    <property type="entry name" value="HATPase_dom"/>
</dbReference>
<proteinExistence type="predicted"/>
<dbReference type="PROSITE" id="PS50110">
    <property type="entry name" value="RESPONSE_REGULATORY"/>
    <property type="match status" value="1"/>
</dbReference>
<dbReference type="PROSITE" id="PS50109">
    <property type="entry name" value="HIS_KIN"/>
    <property type="match status" value="1"/>
</dbReference>
<dbReference type="EC" id="2.7.13.3" evidence="2"/>
<evidence type="ECO:0000256" key="2">
    <source>
        <dbReference type="ARBA" id="ARBA00012438"/>
    </source>
</evidence>
<keyword evidence="5" id="KW-0175">Coiled coil</keyword>
<comment type="catalytic activity">
    <reaction evidence="1">
        <text>ATP + protein L-histidine = ADP + protein N-phospho-L-histidine.</text>
        <dbReference type="EC" id="2.7.13.3"/>
    </reaction>
</comment>
<dbReference type="Pfam" id="PF02518">
    <property type="entry name" value="HATPase_c"/>
    <property type="match status" value="1"/>
</dbReference>
<dbReference type="SMART" id="SM00388">
    <property type="entry name" value="HisKA"/>
    <property type="match status" value="1"/>
</dbReference>
<evidence type="ECO:0000259" key="7">
    <source>
        <dbReference type="PROSITE" id="PS50110"/>
    </source>
</evidence>
<evidence type="ECO:0000256" key="3">
    <source>
        <dbReference type="ARBA" id="ARBA00022553"/>
    </source>
</evidence>
<reference evidence="8 9" key="1">
    <citation type="submission" date="2019-09" db="EMBL/GenBank/DDBJ databases">
        <authorList>
            <person name="Chandra G."/>
            <person name="Truman W A."/>
        </authorList>
    </citation>
    <scope>NUCLEOTIDE SEQUENCE [LARGE SCALE GENOMIC DNA]</scope>
    <source>
        <strain evidence="8">PS655</strain>
    </source>
</reference>
<dbReference type="InterPro" id="IPR003661">
    <property type="entry name" value="HisK_dim/P_dom"/>
</dbReference>
<keyword evidence="8" id="KW-0808">Transferase</keyword>
<keyword evidence="8" id="KW-0418">Kinase</keyword>
<dbReference type="Pfam" id="PF00512">
    <property type="entry name" value="HisKA"/>
    <property type="match status" value="1"/>
</dbReference>
<dbReference type="CDD" id="cd18161">
    <property type="entry name" value="REC_hyHK_blue-like"/>
    <property type="match status" value="1"/>
</dbReference>
<feature type="modified residue" description="4-aspartylphosphate" evidence="4">
    <location>
        <position position="489"/>
    </location>
</feature>
<organism evidence="8 9">
    <name type="scientific">Pseudomonas fluorescens</name>
    <dbReference type="NCBI Taxonomy" id="294"/>
    <lineage>
        <taxon>Bacteria</taxon>
        <taxon>Pseudomonadati</taxon>
        <taxon>Pseudomonadota</taxon>
        <taxon>Gammaproteobacteria</taxon>
        <taxon>Pseudomonadales</taxon>
        <taxon>Pseudomonadaceae</taxon>
        <taxon>Pseudomonas</taxon>
    </lineage>
</organism>
<evidence type="ECO:0000259" key="6">
    <source>
        <dbReference type="PROSITE" id="PS50109"/>
    </source>
</evidence>
<evidence type="ECO:0000256" key="1">
    <source>
        <dbReference type="ARBA" id="ARBA00000085"/>
    </source>
</evidence>
<dbReference type="PRINTS" id="PR00344">
    <property type="entry name" value="BCTRLSENSOR"/>
</dbReference>
<protein>
    <recommendedName>
        <fullName evidence="2">histidine kinase</fullName>
        <ecNumber evidence="2">2.7.13.3</ecNumber>
    </recommendedName>
</protein>
<dbReference type="SUPFAM" id="SSF52172">
    <property type="entry name" value="CheY-like"/>
    <property type="match status" value="2"/>
</dbReference>
<dbReference type="PANTHER" id="PTHR43065:SF42">
    <property type="entry name" value="TWO-COMPONENT SENSOR PPRA"/>
    <property type="match status" value="1"/>
</dbReference>
<dbReference type="InterPro" id="IPR001789">
    <property type="entry name" value="Sig_transdc_resp-reg_receiver"/>
</dbReference>
<dbReference type="SUPFAM" id="SSF47384">
    <property type="entry name" value="Homodimeric domain of signal transducing histidine kinase"/>
    <property type="match status" value="1"/>
</dbReference>
<feature type="domain" description="Histidine kinase" evidence="6">
    <location>
        <begin position="192"/>
        <end position="417"/>
    </location>
</feature>
<dbReference type="RefSeq" id="WP_150652743.1">
    <property type="nucleotide sequence ID" value="NZ_CABVHJ010000028.1"/>
</dbReference>
<dbReference type="InterPro" id="IPR011006">
    <property type="entry name" value="CheY-like_superfamily"/>
</dbReference>
<dbReference type="Gene3D" id="3.40.50.2300">
    <property type="match status" value="1"/>
</dbReference>
<dbReference type="Proteomes" id="UP000327167">
    <property type="component" value="Unassembled WGS sequence"/>
</dbReference>
<dbReference type="InterPro" id="IPR036097">
    <property type="entry name" value="HisK_dim/P_sf"/>
</dbReference>
<dbReference type="Gene3D" id="1.10.287.130">
    <property type="match status" value="1"/>
</dbReference>
<dbReference type="EMBL" id="CABVHJ010000028">
    <property type="protein sequence ID" value="VVN44267.1"/>
    <property type="molecule type" value="Genomic_DNA"/>
</dbReference>
<dbReference type="AlphaFoldDB" id="A0A5E6XTZ2"/>
<dbReference type="PANTHER" id="PTHR43065">
    <property type="entry name" value="SENSOR HISTIDINE KINASE"/>
    <property type="match status" value="1"/>
</dbReference>
<dbReference type="InterPro" id="IPR004358">
    <property type="entry name" value="Sig_transdc_His_kin-like_C"/>
</dbReference>
<evidence type="ECO:0000256" key="5">
    <source>
        <dbReference type="SAM" id="Coils"/>
    </source>
</evidence>
<dbReference type="SUPFAM" id="SSF55874">
    <property type="entry name" value="ATPase domain of HSP90 chaperone/DNA topoisomerase II/histidine kinase"/>
    <property type="match status" value="1"/>
</dbReference>
<dbReference type="SMART" id="SM00448">
    <property type="entry name" value="REC"/>
    <property type="match status" value="1"/>
</dbReference>
<accession>A0A5E6XTZ2</accession>
<feature type="coiled-coil region" evidence="5">
    <location>
        <begin position="142"/>
        <end position="176"/>
    </location>
</feature>
<dbReference type="Pfam" id="PF00072">
    <property type="entry name" value="Response_reg"/>
    <property type="match status" value="1"/>
</dbReference>
<evidence type="ECO:0000313" key="8">
    <source>
        <dbReference type="EMBL" id="VVN44267.1"/>
    </source>
</evidence>
<feature type="domain" description="Response regulatory" evidence="7">
    <location>
        <begin position="439"/>
        <end position="554"/>
    </location>
</feature>
<dbReference type="Gene3D" id="3.30.565.10">
    <property type="entry name" value="Histidine kinase-like ATPase, C-terminal domain"/>
    <property type="match status" value="1"/>
</dbReference>
<name>A0A5E6XTZ2_PSEFL</name>
<evidence type="ECO:0000313" key="9">
    <source>
        <dbReference type="Proteomes" id="UP000327167"/>
    </source>
</evidence>
<sequence length="556" mass="60876">MTVQVPLAERALILAPVGRDSQIALMILNEAGYGGTVTPDLGSLCTELELGAGLVLVAAEALRGPELETLFLHLEQQPAWSDLPIVLLTHHGGQEQGPSSRLSDLLGNVTFLERPFHPATLVSMVSAALRGRRRQYEARDRLVDLSESERRLQSTLETLEQQVEERTAQLRHNEEALRQSQKMEAVGQLTGGIAHDFNNMLTGIIGSLELLRRRLARGRLDDLDSLIDLGVTSANRAASLTHRLLAFSRRQSLDSKAVQMNTLVLSMGELLQRSLNESIQLDMRLNDKLWVAEADPNQLESALLNLVINARDAMPDGGKLVVETSNQVLTREFTEAYSNLEPGDYVMLSVTDNGSGMPQSVINRAFDPFFTTKPIGQGTGLGLSMIYGFSKQSRGHVSIHSEIDEGTTVKLYLPRFRGEELSSPESTVQQAPDALDGETVLIVEDDPAVRVLVCAVLGELGYAFVEACDADSAVPILNSTQRIDLLISDVGLPGMNGRQLAEVGRQYRPGLKVLFITGYAEHAAVRGGFLDSGMQMITKPFTFDLLTAKVREMIRQ</sequence>
<dbReference type="InterPro" id="IPR005467">
    <property type="entry name" value="His_kinase_dom"/>
</dbReference>
<evidence type="ECO:0000256" key="4">
    <source>
        <dbReference type="PROSITE-ProRule" id="PRU00169"/>
    </source>
</evidence>
<dbReference type="InterPro" id="IPR036890">
    <property type="entry name" value="HATPase_C_sf"/>
</dbReference>
<dbReference type="SMART" id="SM00387">
    <property type="entry name" value="HATPase_c"/>
    <property type="match status" value="1"/>
</dbReference>
<dbReference type="GO" id="GO:0000155">
    <property type="term" value="F:phosphorelay sensor kinase activity"/>
    <property type="evidence" value="ECO:0007669"/>
    <property type="project" value="InterPro"/>
</dbReference>
<keyword evidence="3 4" id="KW-0597">Phosphoprotein</keyword>
<gene>
    <name evidence="8" type="primary">rcsC_21</name>
    <name evidence="8" type="ORF">PS655_05675</name>
</gene>